<dbReference type="PANTHER" id="PTHR30055:SF209">
    <property type="entry name" value="POSSIBLE TRANSCRIPTIONAL REGULATORY PROTEIN (PROBABLY TETR-FAMILY)"/>
    <property type="match status" value="1"/>
</dbReference>
<dbReference type="RefSeq" id="WP_158926708.1">
    <property type="nucleotide sequence ID" value="NZ_CP047020.1"/>
</dbReference>
<evidence type="ECO:0000313" key="5">
    <source>
        <dbReference type="Proteomes" id="UP000436138"/>
    </source>
</evidence>
<sequence length="222" mass="23943">MHTTDAPRRTPQRSDARSNRRRILAAARQKLRDDPDASLDSIALAAGIARRTLYGHFSNRQALIAELTQEAARALRQAFPATRVPDADPLETMTRMALAAWAVGDQYRMLISLGRHHLGEETIRATLAPAREEAVAAIRRGQDEGVFAHHVPAPILAQALEALMLALAEENTTSAWADPAGEAAATAFLVAAGVAPQTASRRVRAVLHDQLVSVLQPDAAMT</sequence>
<dbReference type="KEGG" id="sbro:GQF42_35145"/>
<proteinExistence type="predicted"/>
<dbReference type="AlphaFoldDB" id="A0A6I6NIL8"/>
<reference evidence="4 5" key="1">
    <citation type="submission" date="2019-12" db="EMBL/GenBank/DDBJ databases">
        <title>Streptomyces sp. strain T44 isolated from rhizosphere soil of Broussonetia papyrifera.</title>
        <authorList>
            <person name="Mo P."/>
        </authorList>
    </citation>
    <scope>NUCLEOTIDE SEQUENCE [LARGE SCALE GENOMIC DNA]</scope>
    <source>
        <strain evidence="4 5">T44</strain>
    </source>
</reference>
<dbReference type="EMBL" id="CP047020">
    <property type="protein sequence ID" value="QHA07837.1"/>
    <property type="molecule type" value="Genomic_DNA"/>
</dbReference>
<accession>A0A6I6NIL8</accession>
<dbReference type="SUPFAM" id="SSF46689">
    <property type="entry name" value="Homeodomain-like"/>
    <property type="match status" value="1"/>
</dbReference>
<dbReference type="PROSITE" id="PS50977">
    <property type="entry name" value="HTH_TETR_2"/>
    <property type="match status" value="1"/>
</dbReference>
<evidence type="ECO:0000313" key="4">
    <source>
        <dbReference type="EMBL" id="QHA07837.1"/>
    </source>
</evidence>
<keyword evidence="5" id="KW-1185">Reference proteome</keyword>
<evidence type="ECO:0000256" key="2">
    <source>
        <dbReference type="PROSITE-ProRule" id="PRU00335"/>
    </source>
</evidence>
<dbReference type="Gene3D" id="1.10.357.10">
    <property type="entry name" value="Tetracycline Repressor, domain 2"/>
    <property type="match status" value="1"/>
</dbReference>
<feature type="domain" description="HTH tetR-type" evidence="3">
    <location>
        <begin position="17"/>
        <end position="75"/>
    </location>
</feature>
<dbReference type="PANTHER" id="PTHR30055">
    <property type="entry name" value="HTH-TYPE TRANSCRIPTIONAL REGULATOR RUTR"/>
    <property type="match status" value="1"/>
</dbReference>
<name>A0A6I6NIL8_9ACTN</name>
<evidence type="ECO:0000256" key="1">
    <source>
        <dbReference type="ARBA" id="ARBA00023125"/>
    </source>
</evidence>
<dbReference type="InterPro" id="IPR036271">
    <property type="entry name" value="Tet_transcr_reg_TetR-rel_C_sf"/>
</dbReference>
<dbReference type="InterPro" id="IPR001647">
    <property type="entry name" value="HTH_TetR"/>
</dbReference>
<keyword evidence="1 2" id="KW-0238">DNA-binding</keyword>
<gene>
    <name evidence="4" type="ORF">GQF42_35145</name>
</gene>
<dbReference type="SUPFAM" id="SSF48498">
    <property type="entry name" value="Tetracyclin repressor-like, C-terminal domain"/>
    <property type="match status" value="1"/>
</dbReference>
<feature type="DNA-binding region" description="H-T-H motif" evidence="2">
    <location>
        <begin position="38"/>
        <end position="57"/>
    </location>
</feature>
<dbReference type="Pfam" id="PF00440">
    <property type="entry name" value="TetR_N"/>
    <property type="match status" value="1"/>
</dbReference>
<protein>
    <submittedName>
        <fullName evidence="4">TetR family transcriptional regulator</fullName>
    </submittedName>
</protein>
<dbReference type="InterPro" id="IPR009057">
    <property type="entry name" value="Homeodomain-like_sf"/>
</dbReference>
<dbReference type="GO" id="GO:0003700">
    <property type="term" value="F:DNA-binding transcription factor activity"/>
    <property type="evidence" value="ECO:0007669"/>
    <property type="project" value="TreeGrafter"/>
</dbReference>
<organism evidence="4 5">
    <name type="scientific">Streptomyces broussonetiae</name>
    <dbReference type="NCBI Taxonomy" id="2686304"/>
    <lineage>
        <taxon>Bacteria</taxon>
        <taxon>Bacillati</taxon>
        <taxon>Actinomycetota</taxon>
        <taxon>Actinomycetes</taxon>
        <taxon>Kitasatosporales</taxon>
        <taxon>Streptomycetaceae</taxon>
        <taxon>Streptomyces</taxon>
    </lineage>
</organism>
<dbReference type="InterPro" id="IPR050109">
    <property type="entry name" value="HTH-type_TetR-like_transc_reg"/>
</dbReference>
<dbReference type="GO" id="GO:0000976">
    <property type="term" value="F:transcription cis-regulatory region binding"/>
    <property type="evidence" value="ECO:0007669"/>
    <property type="project" value="TreeGrafter"/>
</dbReference>
<dbReference type="Proteomes" id="UP000436138">
    <property type="component" value="Chromosome"/>
</dbReference>
<evidence type="ECO:0000259" key="3">
    <source>
        <dbReference type="PROSITE" id="PS50977"/>
    </source>
</evidence>